<feature type="region of interest" description="Disordered" evidence="1">
    <location>
        <begin position="103"/>
        <end position="136"/>
    </location>
</feature>
<feature type="compositionally biased region" description="Polar residues" evidence="1">
    <location>
        <begin position="104"/>
        <end position="126"/>
    </location>
</feature>
<evidence type="ECO:0000313" key="3">
    <source>
        <dbReference type="Proteomes" id="UP001221142"/>
    </source>
</evidence>
<name>A0AAD7B0Z7_9AGAR</name>
<keyword evidence="3" id="KW-1185">Reference proteome</keyword>
<reference evidence="2" key="1">
    <citation type="submission" date="2023-03" db="EMBL/GenBank/DDBJ databases">
        <title>Massive genome expansion in bonnet fungi (Mycena s.s.) driven by repeated elements and novel gene families across ecological guilds.</title>
        <authorList>
            <consortium name="Lawrence Berkeley National Laboratory"/>
            <person name="Harder C.B."/>
            <person name="Miyauchi S."/>
            <person name="Viragh M."/>
            <person name="Kuo A."/>
            <person name="Thoen E."/>
            <person name="Andreopoulos B."/>
            <person name="Lu D."/>
            <person name="Skrede I."/>
            <person name="Drula E."/>
            <person name="Henrissat B."/>
            <person name="Morin E."/>
            <person name="Kohler A."/>
            <person name="Barry K."/>
            <person name="LaButti K."/>
            <person name="Morin E."/>
            <person name="Salamov A."/>
            <person name="Lipzen A."/>
            <person name="Mereny Z."/>
            <person name="Hegedus B."/>
            <person name="Baldrian P."/>
            <person name="Stursova M."/>
            <person name="Weitz H."/>
            <person name="Taylor A."/>
            <person name="Grigoriev I.V."/>
            <person name="Nagy L.G."/>
            <person name="Martin F."/>
            <person name="Kauserud H."/>
        </authorList>
    </citation>
    <scope>NUCLEOTIDE SEQUENCE</scope>
    <source>
        <strain evidence="2">9284</strain>
    </source>
</reference>
<dbReference type="EMBL" id="JARKIF010000061">
    <property type="protein sequence ID" value="KAJ7606237.1"/>
    <property type="molecule type" value="Genomic_DNA"/>
</dbReference>
<protein>
    <submittedName>
        <fullName evidence="2">Uncharacterized protein</fullName>
    </submittedName>
</protein>
<evidence type="ECO:0000313" key="2">
    <source>
        <dbReference type="EMBL" id="KAJ7606237.1"/>
    </source>
</evidence>
<gene>
    <name evidence="2" type="ORF">FB45DRAFT_878733</name>
</gene>
<sequence length="204" mass="23182">MYHIKGVTAGVIVSCAVLAIWLHSPDVHLQERGDTTRINYRKRHSEYLEFLVDGLREGAVWAEELLRYWNDKFFPDGTDGDEDDLDGDRDAENEDLEEARAIFQNAQRRSPSPTSRQPTQGPSNAQRRSPPPGRGRHHIRADPCLLIAVDPLLPHVVNPLLFCHRGSLCEQRRAPLAVGVERGVEYAMFSPLQWIANVLWVTRL</sequence>
<evidence type="ECO:0000256" key="1">
    <source>
        <dbReference type="SAM" id="MobiDB-lite"/>
    </source>
</evidence>
<dbReference type="Proteomes" id="UP001221142">
    <property type="component" value="Unassembled WGS sequence"/>
</dbReference>
<proteinExistence type="predicted"/>
<comment type="caution">
    <text evidence="2">The sequence shown here is derived from an EMBL/GenBank/DDBJ whole genome shotgun (WGS) entry which is preliminary data.</text>
</comment>
<dbReference type="AlphaFoldDB" id="A0AAD7B0Z7"/>
<organism evidence="2 3">
    <name type="scientific">Roridomyces roridus</name>
    <dbReference type="NCBI Taxonomy" id="1738132"/>
    <lineage>
        <taxon>Eukaryota</taxon>
        <taxon>Fungi</taxon>
        <taxon>Dikarya</taxon>
        <taxon>Basidiomycota</taxon>
        <taxon>Agaricomycotina</taxon>
        <taxon>Agaricomycetes</taxon>
        <taxon>Agaricomycetidae</taxon>
        <taxon>Agaricales</taxon>
        <taxon>Marasmiineae</taxon>
        <taxon>Mycenaceae</taxon>
        <taxon>Roridomyces</taxon>
    </lineage>
</organism>
<accession>A0AAD7B0Z7</accession>